<sequence>MKQVTFTARYPLELAHPMHRALIESEQLSRVELLLWGPTEAVTTLCWYDGPKAAVRELLEAVGSIERSALVAADGGTYGFLSQREYELAASVLELVSEAELIFLPPVTFLDSGRVRFQAVGEGPALSEFYAALGEVIETGIERVRPFRRGSVGRGGSTGRLTDRQREALAAAVEVGYYEVPRTGDTEAVAAELDCEPSTAGELLRKAEAAVVIDSVTS</sequence>
<accession>A0ABD6DBP1</accession>
<evidence type="ECO:0000256" key="1">
    <source>
        <dbReference type="ARBA" id="ARBA00023015"/>
    </source>
</evidence>
<dbReference type="EMBL" id="JBHUDM010000003">
    <property type="protein sequence ID" value="MFD1642548.1"/>
    <property type="molecule type" value="Genomic_DNA"/>
</dbReference>
<name>A0ABD6DBP1_9EURY</name>
<dbReference type="Pfam" id="PF24278">
    <property type="entry name" value="HVO_0513_N"/>
    <property type="match status" value="1"/>
</dbReference>
<reference evidence="5 6" key="1">
    <citation type="journal article" date="2019" name="Int. J. Syst. Evol. Microbiol.">
        <title>The Global Catalogue of Microorganisms (GCM) 10K type strain sequencing project: providing services to taxonomists for standard genome sequencing and annotation.</title>
        <authorList>
            <consortium name="The Broad Institute Genomics Platform"/>
            <consortium name="The Broad Institute Genome Sequencing Center for Infectious Disease"/>
            <person name="Wu L."/>
            <person name="Ma J."/>
        </authorList>
    </citation>
    <scope>NUCLEOTIDE SEQUENCE [LARGE SCALE GENOMIC DNA]</scope>
    <source>
        <strain evidence="5 6">CGMCC 1.10593</strain>
    </source>
</reference>
<dbReference type="PANTHER" id="PTHR34236">
    <property type="entry name" value="DIMETHYL SULFOXIDE REDUCTASE TRANSCRIPTIONAL ACTIVATOR"/>
    <property type="match status" value="1"/>
</dbReference>
<dbReference type="InterPro" id="IPR056493">
    <property type="entry name" value="HVO_0513_N"/>
</dbReference>
<dbReference type="Proteomes" id="UP001597052">
    <property type="component" value="Unassembled WGS sequence"/>
</dbReference>
<feature type="domain" description="HVO-0513-like N-terminal" evidence="4">
    <location>
        <begin position="16"/>
        <end position="144"/>
    </location>
</feature>
<dbReference type="Pfam" id="PF04967">
    <property type="entry name" value="HTH_10"/>
    <property type="match status" value="1"/>
</dbReference>
<evidence type="ECO:0000313" key="6">
    <source>
        <dbReference type="Proteomes" id="UP001597052"/>
    </source>
</evidence>
<comment type="caution">
    <text evidence="5">The sequence shown here is derived from an EMBL/GenBank/DDBJ whole genome shotgun (WGS) entry which is preliminary data.</text>
</comment>
<evidence type="ECO:0000313" key="5">
    <source>
        <dbReference type="EMBL" id="MFD1642548.1"/>
    </source>
</evidence>
<evidence type="ECO:0000259" key="3">
    <source>
        <dbReference type="Pfam" id="PF04967"/>
    </source>
</evidence>
<dbReference type="AlphaFoldDB" id="A0ABD6DBP1"/>
<protein>
    <submittedName>
        <fullName evidence="5">Helix-turn-helix domain-containing protein</fullName>
    </submittedName>
</protein>
<proteinExistence type="predicted"/>
<evidence type="ECO:0000256" key="2">
    <source>
        <dbReference type="ARBA" id="ARBA00023163"/>
    </source>
</evidence>
<keyword evidence="2" id="KW-0804">Transcription</keyword>
<keyword evidence="6" id="KW-1185">Reference proteome</keyword>
<gene>
    <name evidence="5" type="ORF">ACFSBW_11755</name>
</gene>
<keyword evidence="1" id="KW-0805">Transcription regulation</keyword>
<dbReference type="InterPro" id="IPR007050">
    <property type="entry name" value="HTH_bacterioopsin"/>
</dbReference>
<dbReference type="RefSeq" id="WP_256395946.1">
    <property type="nucleotide sequence ID" value="NZ_JANHDJ010000003.1"/>
</dbReference>
<organism evidence="5 6">
    <name type="scientific">Halohasta litorea</name>
    <dbReference type="NCBI Taxonomy" id="869891"/>
    <lineage>
        <taxon>Archaea</taxon>
        <taxon>Methanobacteriati</taxon>
        <taxon>Methanobacteriota</taxon>
        <taxon>Stenosarchaea group</taxon>
        <taxon>Halobacteria</taxon>
        <taxon>Halobacteriales</taxon>
        <taxon>Haloferacaceae</taxon>
        <taxon>Halohasta</taxon>
    </lineage>
</organism>
<evidence type="ECO:0000259" key="4">
    <source>
        <dbReference type="Pfam" id="PF24278"/>
    </source>
</evidence>
<feature type="domain" description="HTH bat-type" evidence="3">
    <location>
        <begin position="161"/>
        <end position="211"/>
    </location>
</feature>
<dbReference type="PANTHER" id="PTHR34236:SF1">
    <property type="entry name" value="DIMETHYL SULFOXIDE REDUCTASE TRANSCRIPTIONAL ACTIVATOR"/>
    <property type="match status" value="1"/>
</dbReference>